<gene>
    <name evidence="4" type="ORF">MUN46_002525</name>
</gene>
<evidence type="ECO:0000313" key="5">
    <source>
        <dbReference type="Proteomes" id="UP001165481"/>
    </source>
</evidence>
<accession>A0ABT7IKC5</accession>
<dbReference type="InterPro" id="IPR051458">
    <property type="entry name" value="Cyt/Met_Dipeptidase"/>
</dbReference>
<sequence>MDYSSILQQVSCFWDSQAQPALETFVSRKSLSPGFDAKWRENGVLLQVCREAAAFGKKHFGEANFSVLQDEGRSPSLFFSIEPTGRFRENSENTVFFYGHLDKQPEASGWSAGLSAWQAVVRDGRLYGRGCADDGYSFYGAMTAIRALEYEGIPHPRCVGFFETREETGSNDVDYYLAKLRSRCGSPRIVFVLDSGAGSYRQLWLTNSVRGTLSTNLTVKILRHAVHSGEAGGIVPGTFDALRILLDRLTDPLTGHFRLSCFNPPIPERRLEEIKSASKFLGEDYLKRFPWCPGLNGAPTRPYEDLVEKAVTAQTWKSSLSIIGAGGLPSPAEAANVQLPQTTLRLSIRIPPAADPEESLRQMTKELTRDPPFNASVSFSDSEALPGWQAPEEAPWFSRACDQASLALWGLPALRKGEGGSIPILNLFSSLFPRAQFAVTGVLGPGSNAHGPDESLDIGYTRKFLACISSILANVPE</sequence>
<dbReference type="InterPro" id="IPR002933">
    <property type="entry name" value="Peptidase_M20"/>
</dbReference>
<dbReference type="SUPFAM" id="SSF53187">
    <property type="entry name" value="Zn-dependent exopeptidases"/>
    <property type="match status" value="1"/>
</dbReference>
<dbReference type="Proteomes" id="UP001165481">
    <property type="component" value="Unassembled WGS sequence"/>
</dbReference>
<keyword evidence="3" id="KW-0378">Hydrolase</keyword>
<keyword evidence="2" id="KW-0479">Metal-binding</keyword>
<keyword evidence="5" id="KW-1185">Reference proteome</keyword>
<dbReference type="RefSeq" id="WP_243376094.1">
    <property type="nucleotide sequence ID" value="NZ_JAKZJU020000001.1"/>
</dbReference>
<comment type="caution">
    <text evidence="4">The sequence shown here is derived from an EMBL/GenBank/DDBJ whole genome shotgun (WGS) entry which is preliminary data.</text>
</comment>
<dbReference type="Pfam" id="PF01546">
    <property type="entry name" value="Peptidase_M20"/>
    <property type="match status" value="1"/>
</dbReference>
<evidence type="ECO:0000313" key="4">
    <source>
        <dbReference type="EMBL" id="MDL2058823.1"/>
    </source>
</evidence>
<protein>
    <submittedName>
        <fullName evidence="4">M20/M25/M40 family metallo-hydrolase</fullName>
    </submittedName>
</protein>
<dbReference type="EMBL" id="JAKZJU020000001">
    <property type="protein sequence ID" value="MDL2058823.1"/>
    <property type="molecule type" value="Genomic_DNA"/>
</dbReference>
<organism evidence="4 5">
    <name type="scientific">Mesosutterella faecium</name>
    <dbReference type="NCBI Taxonomy" id="2925194"/>
    <lineage>
        <taxon>Bacteria</taxon>
        <taxon>Pseudomonadati</taxon>
        <taxon>Pseudomonadota</taxon>
        <taxon>Betaproteobacteria</taxon>
        <taxon>Burkholderiales</taxon>
        <taxon>Sutterellaceae</taxon>
        <taxon>Mesosutterella</taxon>
    </lineage>
</organism>
<evidence type="ECO:0000256" key="3">
    <source>
        <dbReference type="ARBA" id="ARBA00022801"/>
    </source>
</evidence>
<dbReference type="Gene3D" id="3.40.630.10">
    <property type="entry name" value="Zn peptidases"/>
    <property type="match status" value="1"/>
</dbReference>
<keyword evidence="1" id="KW-0645">Protease</keyword>
<evidence type="ECO:0000256" key="1">
    <source>
        <dbReference type="ARBA" id="ARBA00022670"/>
    </source>
</evidence>
<dbReference type="PANTHER" id="PTHR43270:SF4">
    <property type="entry name" value="CARNOSINE DIPEPTIDASE 2, ISOFORM A"/>
    <property type="match status" value="1"/>
</dbReference>
<name>A0ABT7IKC5_9BURK</name>
<dbReference type="PANTHER" id="PTHR43270">
    <property type="entry name" value="BETA-ALA-HIS DIPEPTIDASE"/>
    <property type="match status" value="1"/>
</dbReference>
<dbReference type="Gene3D" id="3.30.70.360">
    <property type="match status" value="1"/>
</dbReference>
<evidence type="ECO:0000256" key="2">
    <source>
        <dbReference type="ARBA" id="ARBA00022723"/>
    </source>
</evidence>
<reference evidence="4" key="1">
    <citation type="submission" date="2023-03" db="EMBL/GenBank/DDBJ databases">
        <title>Mesosutterella sp. nov. isolated from porcine feces.</title>
        <authorList>
            <person name="Yu S."/>
        </authorList>
    </citation>
    <scope>NUCLEOTIDE SEQUENCE</scope>
    <source>
        <strain evidence="4">AGMB02718</strain>
    </source>
</reference>
<proteinExistence type="predicted"/>